<sequence>MPNHASENSTGRPRRGTDSLVDRQRDRPSLLPDLDPGVTLLDVDGGRGVPVVQSLVLDRLLTCAGPAFWVDARGYATTTALARLAPSRRLLDRVHVARGFTAYQHYSAVRDLPGAVSDHVTTAADSADRAGPLPAGDADAPTPSLVVAPAVDAFYRADDALTDAQSETLQTRTLAALARYADGYDVPVLVTRTADDAFAAPVAAAADRRLRCERTSMGPRFVGEEFETLVYPVGDGSHYQTTLAYWRDILATRARRVGVEPTPAPAREASAAPTVDPIADAFAGPGGR</sequence>
<evidence type="ECO:0000313" key="3">
    <source>
        <dbReference type="Proteomes" id="UP001259659"/>
    </source>
</evidence>
<evidence type="ECO:0000256" key="1">
    <source>
        <dbReference type="SAM" id="MobiDB-lite"/>
    </source>
</evidence>
<evidence type="ECO:0008006" key="4">
    <source>
        <dbReference type="Google" id="ProtNLM"/>
    </source>
</evidence>
<comment type="caution">
    <text evidence="2">The sequence shown here is derived from an EMBL/GenBank/DDBJ whole genome shotgun (WGS) entry which is preliminary data.</text>
</comment>
<keyword evidence="3" id="KW-1185">Reference proteome</keyword>
<feature type="region of interest" description="Disordered" evidence="1">
    <location>
        <begin position="1"/>
        <end position="35"/>
    </location>
</feature>
<reference evidence="2 3" key="1">
    <citation type="submission" date="2022-06" db="EMBL/GenBank/DDBJ databases">
        <title>Haloarcula sp. a new haloarchaeum isolate from saline soil.</title>
        <authorList>
            <person name="Strakova D."/>
            <person name="Galisteo C."/>
            <person name="Sanchez-Porro C."/>
            <person name="Ventosa A."/>
        </authorList>
    </citation>
    <scope>NUCLEOTIDE SEQUENCE [LARGE SCALE GENOMIC DNA]</scope>
    <source>
        <strain evidence="2 3">S1CR25-12</strain>
    </source>
</reference>
<evidence type="ECO:0000313" key="2">
    <source>
        <dbReference type="EMBL" id="MDS0261540.1"/>
    </source>
</evidence>
<proteinExistence type="predicted"/>
<feature type="region of interest" description="Disordered" evidence="1">
    <location>
        <begin position="261"/>
        <end position="288"/>
    </location>
</feature>
<dbReference type="InterPro" id="IPR027417">
    <property type="entry name" value="P-loop_NTPase"/>
</dbReference>
<accession>A0ABU2FGZ7</accession>
<dbReference type="Proteomes" id="UP001259659">
    <property type="component" value="Unassembled WGS sequence"/>
</dbReference>
<dbReference type="Gene3D" id="3.40.50.300">
    <property type="entry name" value="P-loop containing nucleotide triphosphate hydrolases"/>
    <property type="match status" value="1"/>
</dbReference>
<dbReference type="EMBL" id="JAMQON010000007">
    <property type="protein sequence ID" value="MDS0261540.1"/>
    <property type="molecule type" value="Genomic_DNA"/>
</dbReference>
<gene>
    <name evidence="2" type="ORF">NDI56_19240</name>
</gene>
<dbReference type="RefSeq" id="WP_310921416.1">
    <property type="nucleotide sequence ID" value="NZ_JAMQON010000007.1"/>
</dbReference>
<feature type="compositionally biased region" description="Polar residues" evidence="1">
    <location>
        <begin position="1"/>
        <end position="11"/>
    </location>
</feature>
<name>A0ABU2FGZ7_9EURY</name>
<protein>
    <recommendedName>
        <fullName evidence="4">DNA recombination and repair protein Rad51-like C-terminal domain-containing protein</fullName>
    </recommendedName>
</protein>
<feature type="compositionally biased region" description="Basic and acidic residues" evidence="1">
    <location>
        <begin position="15"/>
        <end position="28"/>
    </location>
</feature>
<organism evidence="2 3">
    <name type="scientific">Haloarcula saliterrae</name>
    <dbReference type="NCBI Taxonomy" id="2950534"/>
    <lineage>
        <taxon>Archaea</taxon>
        <taxon>Methanobacteriati</taxon>
        <taxon>Methanobacteriota</taxon>
        <taxon>Stenosarchaea group</taxon>
        <taxon>Halobacteria</taxon>
        <taxon>Halobacteriales</taxon>
        <taxon>Haloarculaceae</taxon>
        <taxon>Haloarcula</taxon>
    </lineage>
</organism>